<evidence type="ECO:0000313" key="2">
    <source>
        <dbReference type="Proteomes" id="UP001642487"/>
    </source>
</evidence>
<keyword evidence="2" id="KW-1185">Reference proteome</keyword>
<organism evidence="1 2">
    <name type="scientific">Citrullus colocynthis</name>
    <name type="common">colocynth</name>
    <dbReference type="NCBI Taxonomy" id="252529"/>
    <lineage>
        <taxon>Eukaryota</taxon>
        <taxon>Viridiplantae</taxon>
        <taxon>Streptophyta</taxon>
        <taxon>Embryophyta</taxon>
        <taxon>Tracheophyta</taxon>
        <taxon>Spermatophyta</taxon>
        <taxon>Magnoliopsida</taxon>
        <taxon>eudicotyledons</taxon>
        <taxon>Gunneridae</taxon>
        <taxon>Pentapetalae</taxon>
        <taxon>rosids</taxon>
        <taxon>fabids</taxon>
        <taxon>Cucurbitales</taxon>
        <taxon>Cucurbitaceae</taxon>
        <taxon>Benincaseae</taxon>
        <taxon>Citrullus</taxon>
    </lineage>
</organism>
<dbReference type="EMBL" id="OZ021740">
    <property type="protein sequence ID" value="CAK9323488.1"/>
    <property type="molecule type" value="Genomic_DNA"/>
</dbReference>
<proteinExistence type="predicted"/>
<name>A0ABP0YSJ7_9ROSI</name>
<gene>
    <name evidence="1" type="ORF">CITCOLO1_LOCUS15672</name>
</gene>
<accession>A0ABP0YSJ7</accession>
<reference evidence="1 2" key="1">
    <citation type="submission" date="2024-03" db="EMBL/GenBank/DDBJ databases">
        <authorList>
            <person name="Gkanogiannis A."/>
            <person name="Becerra Lopez-Lavalle L."/>
        </authorList>
    </citation>
    <scope>NUCLEOTIDE SEQUENCE [LARGE SCALE GENOMIC DNA]</scope>
</reference>
<dbReference type="Proteomes" id="UP001642487">
    <property type="component" value="Chromosome 6"/>
</dbReference>
<sequence length="83" mass="9777">MVQTKKENVEASSLLILNNWRYLFERSFLYMYHNPGQFLGDSMNLLQIGRHSGKLKFTSMVYLKKREAAPNQLISFTTECRSR</sequence>
<protein>
    <submittedName>
        <fullName evidence="1">Uncharacterized protein</fullName>
    </submittedName>
</protein>
<evidence type="ECO:0000313" key="1">
    <source>
        <dbReference type="EMBL" id="CAK9323488.1"/>
    </source>
</evidence>